<proteinExistence type="predicted"/>
<gene>
    <name evidence="1" type="ORF">COT91_04600</name>
</gene>
<organism evidence="1 2">
    <name type="scientific">Candidatus Doudnabacteria bacterium CG10_big_fil_rev_8_21_14_0_10_41_10</name>
    <dbReference type="NCBI Taxonomy" id="1974551"/>
    <lineage>
        <taxon>Bacteria</taxon>
        <taxon>Candidatus Doudnaibacteriota</taxon>
    </lineage>
</organism>
<name>A0A2H0VCK4_9BACT</name>
<evidence type="ECO:0000313" key="1">
    <source>
        <dbReference type="EMBL" id="PIR96803.1"/>
    </source>
</evidence>
<evidence type="ECO:0000313" key="2">
    <source>
        <dbReference type="Proteomes" id="UP000230557"/>
    </source>
</evidence>
<comment type="caution">
    <text evidence="1">The sequence shown here is derived from an EMBL/GenBank/DDBJ whole genome shotgun (WGS) entry which is preliminary data.</text>
</comment>
<dbReference type="AlphaFoldDB" id="A0A2H0VCK4"/>
<reference evidence="2" key="1">
    <citation type="submission" date="2017-09" db="EMBL/GenBank/DDBJ databases">
        <title>Depth-based differentiation of microbial function through sediment-hosted aquifers and enrichment of novel symbionts in the deep terrestrial subsurface.</title>
        <authorList>
            <person name="Probst A.J."/>
            <person name="Ladd B."/>
            <person name="Jarett J.K."/>
            <person name="Geller-Mcgrath D.E."/>
            <person name="Sieber C.M.K."/>
            <person name="Emerson J.B."/>
            <person name="Anantharaman K."/>
            <person name="Thomas B.C."/>
            <person name="Malmstrom R."/>
            <person name="Stieglmeier M."/>
            <person name="Klingl A."/>
            <person name="Woyke T."/>
            <person name="Ryan C.M."/>
            <person name="Banfield J.F."/>
        </authorList>
    </citation>
    <scope>NUCLEOTIDE SEQUENCE [LARGE SCALE GENOMIC DNA]</scope>
</reference>
<accession>A0A2H0VCK4</accession>
<protein>
    <recommendedName>
        <fullName evidence="3">Nudix hydrolase domain-containing protein</fullName>
    </recommendedName>
</protein>
<evidence type="ECO:0008006" key="3">
    <source>
        <dbReference type="Google" id="ProtNLM"/>
    </source>
</evidence>
<dbReference type="Proteomes" id="UP000230557">
    <property type="component" value="Unassembled WGS sequence"/>
</dbReference>
<dbReference type="EMBL" id="PFAJ01000061">
    <property type="protein sequence ID" value="PIR96803.1"/>
    <property type="molecule type" value="Genomic_DNA"/>
</dbReference>
<sequence length="199" mass="22338">MSEMPFTVEEQLGMITWWREQFAVEKYIPIRVFEAQLKVRPFVAFELATVCIVDDCLCVLLQRRPDNDANEEFRNRLGLTGTIPMGSKSIDDIFETLSGDGESGIVVTPDDVVNIGTVYGPNKPRGPWTGIVYVHYLGELDELPATSGGQEWWQTAHALISTEMLLSAQIILGHVVTYLETSERFVFDCDESTTDVITD</sequence>